<dbReference type="AlphaFoldDB" id="A0A0L0KGL6"/>
<feature type="region of interest" description="Disordered" evidence="1">
    <location>
        <begin position="94"/>
        <end position="115"/>
    </location>
</feature>
<evidence type="ECO:0000313" key="3">
    <source>
        <dbReference type="Proteomes" id="UP000037151"/>
    </source>
</evidence>
<feature type="region of interest" description="Disordered" evidence="1">
    <location>
        <begin position="1"/>
        <end position="21"/>
    </location>
</feature>
<evidence type="ECO:0000313" key="2">
    <source>
        <dbReference type="EMBL" id="KND37018.1"/>
    </source>
</evidence>
<reference evidence="3" key="1">
    <citation type="submission" date="2014-07" db="EMBL/GenBank/DDBJ databases">
        <title>Genome sequencing of plant-pathogenic Streptomyces species.</title>
        <authorList>
            <person name="Harrison J."/>
            <person name="Sapp M."/>
            <person name="Thwaites R."/>
            <person name="Studholme D.J."/>
        </authorList>
    </citation>
    <scope>NUCLEOTIDE SEQUENCE [LARGE SCALE GENOMIC DNA]</scope>
    <source>
        <strain evidence="3">NCPPB 4445</strain>
    </source>
</reference>
<sequence>MQPTRGTRARPDQVGRGQVGDRTELVQIAARAELGTIGVEEHLPNAQILNGQVHGGSQRIPHLSTVGVAPGGMVEGDPQKAALPVHQHRFLGHWHGTHRPALPPSPEPRTPQQRRVSERLRLQGLPDRQLHPQQLTEHQSRLRLRFDPIAQQLRLGVRLFDHDAVALPIARTYDGEVQLRRQRVPGAHTTTDQQPFPFPGPAPGLPHLSLRRRTVQVHDEKGPMRVPVPAQKAHVSGARRKVGYRNHGVHCGRRQAPGLASGHDRPV</sequence>
<accession>A0A0L0KGL6</accession>
<protein>
    <submittedName>
        <fullName evidence="2">Uncharacterized protein</fullName>
    </submittedName>
</protein>
<dbReference type="PATRIC" id="fig|42234.21.peg.2302"/>
<proteinExistence type="predicted"/>
<comment type="caution">
    <text evidence="2">The sequence shown here is derived from an EMBL/GenBank/DDBJ whole genome shotgun (WGS) entry which is preliminary data.</text>
</comment>
<dbReference type="EMBL" id="JPPY01000073">
    <property type="protein sequence ID" value="KND37018.1"/>
    <property type="molecule type" value="Genomic_DNA"/>
</dbReference>
<gene>
    <name evidence="2" type="ORF">IQ63_11170</name>
</gene>
<organism evidence="2 3">
    <name type="scientific">Streptomyces acidiscabies</name>
    <dbReference type="NCBI Taxonomy" id="42234"/>
    <lineage>
        <taxon>Bacteria</taxon>
        <taxon>Bacillati</taxon>
        <taxon>Actinomycetota</taxon>
        <taxon>Actinomycetes</taxon>
        <taxon>Kitasatosporales</taxon>
        <taxon>Streptomycetaceae</taxon>
        <taxon>Streptomyces</taxon>
    </lineage>
</organism>
<feature type="compositionally biased region" description="Basic and acidic residues" evidence="1">
    <location>
        <begin position="9"/>
        <end position="21"/>
    </location>
</feature>
<evidence type="ECO:0000256" key="1">
    <source>
        <dbReference type="SAM" id="MobiDB-lite"/>
    </source>
</evidence>
<dbReference type="Proteomes" id="UP000037151">
    <property type="component" value="Unassembled WGS sequence"/>
</dbReference>
<name>A0A0L0KGL6_9ACTN</name>